<keyword evidence="5 10" id="KW-0201">Cytochrome c-type biogenesis</keyword>
<reference evidence="13 14" key="1">
    <citation type="submission" date="2020-08" db="EMBL/GenBank/DDBJ databases">
        <title>Genomic Encyclopedia of Type Strains, Phase IV (KMG-IV): sequencing the most valuable type-strain genomes for metagenomic binning, comparative biology and taxonomic classification.</title>
        <authorList>
            <person name="Goeker M."/>
        </authorList>
    </citation>
    <scope>NUCLEOTIDE SEQUENCE [LARGE SCALE GENOMIC DNA]</scope>
    <source>
        <strain evidence="13 14">DSM 21458</strain>
    </source>
</reference>
<evidence type="ECO:0000256" key="5">
    <source>
        <dbReference type="ARBA" id="ARBA00022748"/>
    </source>
</evidence>
<dbReference type="InterPro" id="IPR012340">
    <property type="entry name" value="NA-bd_OB-fold"/>
</dbReference>
<dbReference type="Gene3D" id="2.40.50.140">
    <property type="entry name" value="Nucleic acid-binding proteins"/>
    <property type="match status" value="1"/>
</dbReference>
<evidence type="ECO:0000256" key="11">
    <source>
        <dbReference type="PIRSR" id="PIRSR604329-50"/>
    </source>
</evidence>
<evidence type="ECO:0000256" key="3">
    <source>
        <dbReference type="ARBA" id="ARBA00022692"/>
    </source>
</evidence>
<dbReference type="RefSeq" id="WP_183986358.1">
    <property type="nucleotide sequence ID" value="NZ_JACHHG010000005.1"/>
</dbReference>
<keyword evidence="14" id="KW-1185">Reference proteome</keyword>
<comment type="caution">
    <text evidence="13">The sequence shown here is derived from an EMBL/GenBank/DDBJ whole genome shotgun (WGS) entry which is preliminary data.</text>
</comment>
<keyword evidence="6 10" id="KW-0735">Signal-anchor</keyword>
<keyword evidence="8 10" id="KW-0408">Iron</keyword>
<comment type="similarity">
    <text evidence="10">Belongs to the CcmE/CycJ family.</text>
</comment>
<dbReference type="GO" id="GO:0017003">
    <property type="term" value="P:protein-heme linkage"/>
    <property type="evidence" value="ECO:0007669"/>
    <property type="project" value="UniProtKB-UniRule"/>
</dbReference>
<name>A0A841I2N6_9DEIO</name>
<sequence length="154" mass="16985">MTTLPAAKRRRKGSAAKYLIGLGVLIAAVAYLIYGNLNSNLVFFVTPSEYKIDAARYAGRTLRLGGVVKPGSEQYDRATLELRFLISDGSTDIPVQYRGAVPDLFRPGQGVVVEGKMQGETFMGENLLVKHSEEYKAPQPGDQVDYKKLLEDTR</sequence>
<gene>
    <name evidence="10" type="primary">ccmE</name>
    <name evidence="10" type="synonym">cycJ</name>
    <name evidence="13" type="ORF">HNR42_001610</name>
</gene>
<dbReference type="InterPro" id="IPR004329">
    <property type="entry name" value="CcmE"/>
</dbReference>
<dbReference type="Pfam" id="PF03100">
    <property type="entry name" value="CcmE"/>
    <property type="match status" value="1"/>
</dbReference>
<evidence type="ECO:0000256" key="9">
    <source>
        <dbReference type="ARBA" id="ARBA00023136"/>
    </source>
</evidence>
<feature type="topological domain" description="Extracellular" evidence="10">
    <location>
        <begin position="37"/>
        <end position="154"/>
    </location>
</feature>
<dbReference type="GO" id="GO:0017004">
    <property type="term" value="P:cytochrome complex assembly"/>
    <property type="evidence" value="ECO:0007669"/>
    <property type="project" value="UniProtKB-KW"/>
</dbReference>
<dbReference type="PANTHER" id="PTHR34128">
    <property type="entry name" value="CYTOCHROME C-TYPE BIOGENESIS PROTEIN CCME HOMOLOG, MITOCHONDRIAL"/>
    <property type="match status" value="1"/>
</dbReference>
<dbReference type="HAMAP" id="MF_01959">
    <property type="entry name" value="CcmE"/>
    <property type="match status" value="1"/>
</dbReference>
<feature type="transmembrane region" description="Helical" evidence="12">
    <location>
        <begin position="18"/>
        <end position="37"/>
    </location>
</feature>
<dbReference type="PANTHER" id="PTHR34128:SF2">
    <property type="entry name" value="CYTOCHROME C-TYPE BIOGENESIS PROTEIN CCME HOMOLOG, MITOCHONDRIAL"/>
    <property type="match status" value="1"/>
</dbReference>
<dbReference type="EMBL" id="JACHHG010000005">
    <property type="protein sequence ID" value="MBB6098185.1"/>
    <property type="molecule type" value="Genomic_DNA"/>
</dbReference>
<dbReference type="GO" id="GO:0046872">
    <property type="term" value="F:metal ion binding"/>
    <property type="evidence" value="ECO:0007669"/>
    <property type="project" value="UniProtKB-KW"/>
</dbReference>
<dbReference type="GO" id="GO:0005886">
    <property type="term" value="C:plasma membrane"/>
    <property type="evidence" value="ECO:0007669"/>
    <property type="project" value="UniProtKB-SubCell"/>
</dbReference>
<evidence type="ECO:0000256" key="10">
    <source>
        <dbReference type="HAMAP-Rule" id="MF_01959"/>
    </source>
</evidence>
<protein>
    <recommendedName>
        <fullName evidence="10">Cytochrome c-type biogenesis protein CcmE</fullName>
    </recommendedName>
    <alternativeName>
        <fullName evidence="10">Cytochrome c maturation protein E</fullName>
    </alternativeName>
    <alternativeName>
        <fullName evidence="10">Heme chaperone CcmE</fullName>
    </alternativeName>
</protein>
<keyword evidence="2 10" id="KW-0349">Heme</keyword>
<evidence type="ECO:0000313" key="14">
    <source>
        <dbReference type="Proteomes" id="UP000569951"/>
    </source>
</evidence>
<keyword evidence="10" id="KW-1003">Cell membrane</keyword>
<evidence type="ECO:0000256" key="12">
    <source>
        <dbReference type="SAM" id="Phobius"/>
    </source>
</evidence>
<proteinExistence type="inferred from homology"/>
<dbReference type="GO" id="GO:0020037">
    <property type="term" value="F:heme binding"/>
    <property type="evidence" value="ECO:0007669"/>
    <property type="project" value="InterPro"/>
</dbReference>
<evidence type="ECO:0000256" key="4">
    <source>
        <dbReference type="ARBA" id="ARBA00022723"/>
    </source>
</evidence>
<keyword evidence="3 10" id="KW-0812">Transmembrane</keyword>
<dbReference type="NCBIfam" id="NF009727">
    <property type="entry name" value="PRK13254.1-1"/>
    <property type="match status" value="1"/>
</dbReference>
<evidence type="ECO:0000256" key="8">
    <source>
        <dbReference type="ARBA" id="ARBA00023004"/>
    </source>
</evidence>
<dbReference type="Proteomes" id="UP000569951">
    <property type="component" value="Unassembled WGS sequence"/>
</dbReference>
<dbReference type="AlphaFoldDB" id="A0A841I2N6"/>
<comment type="subcellular location">
    <subcellularLocation>
        <location evidence="10">Cell membrane</location>
        <topology evidence="10">Single-pass type II membrane protein</topology>
    </subcellularLocation>
    <subcellularLocation>
        <location evidence="1">Membrane</location>
    </subcellularLocation>
</comment>
<evidence type="ECO:0000256" key="7">
    <source>
        <dbReference type="ARBA" id="ARBA00022989"/>
    </source>
</evidence>
<organism evidence="13 14">
    <name type="scientific">Deinobacterium chartae</name>
    <dbReference type="NCBI Taxonomy" id="521158"/>
    <lineage>
        <taxon>Bacteria</taxon>
        <taxon>Thermotogati</taxon>
        <taxon>Deinococcota</taxon>
        <taxon>Deinococci</taxon>
        <taxon>Deinococcales</taxon>
        <taxon>Deinococcaceae</taxon>
        <taxon>Deinobacterium</taxon>
    </lineage>
</organism>
<feature type="binding site" description="covalent" evidence="10 11">
    <location>
        <position position="131"/>
    </location>
    <ligand>
        <name>heme</name>
        <dbReference type="ChEBI" id="CHEBI:30413"/>
    </ligand>
</feature>
<feature type="binding site" description="axial binding residue" evidence="10 11">
    <location>
        <position position="135"/>
    </location>
    <ligand>
        <name>heme</name>
        <dbReference type="ChEBI" id="CHEBI:30413"/>
    </ligand>
    <ligandPart>
        <name>Fe</name>
        <dbReference type="ChEBI" id="CHEBI:18248"/>
    </ligandPart>
</feature>
<keyword evidence="7 10" id="KW-1133">Transmembrane helix</keyword>
<evidence type="ECO:0000256" key="1">
    <source>
        <dbReference type="ARBA" id="ARBA00004370"/>
    </source>
</evidence>
<comment type="function">
    <text evidence="10">Heme chaperone required for the biogenesis of c-type cytochromes. Transiently binds heme delivered by CcmC and transfers the heme to apo-cytochromes in a process facilitated by CcmF and CcmH.</text>
</comment>
<accession>A0A841I2N6</accession>
<keyword evidence="9 10" id="KW-0472">Membrane</keyword>
<evidence type="ECO:0000313" key="13">
    <source>
        <dbReference type="EMBL" id="MBB6098185.1"/>
    </source>
</evidence>
<evidence type="ECO:0000256" key="2">
    <source>
        <dbReference type="ARBA" id="ARBA00022617"/>
    </source>
</evidence>
<evidence type="ECO:0000256" key="6">
    <source>
        <dbReference type="ARBA" id="ARBA00022968"/>
    </source>
</evidence>
<dbReference type="InterPro" id="IPR036127">
    <property type="entry name" value="CcmE-like_sf"/>
</dbReference>
<feature type="topological domain" description="Cytoplasmic" evidence="10">
    <location>
        <begin position="1"/>
        <end position="12"/>
    </location>
</feature>
<dbReference type="SUPFAM" id="SSF82093">
    <property type="entry name" value="Heme chaperone CcmE"/>
    <property type="match status" value="1"/>
</dbReference>
<keyword evidence="4 10" id="KW-0479">Metal-binding</keyword>